<sequence>MAESNGVTVGENLIAIRDDKIKNPQSVIDCGRDIGGAVDPDIRIQ</sequence>
<organism evidence="1 2">
    <name type="scientific">Sulfobacillus harzensis</name>
    <dbReference type="NCBI Taxonomy" id="2729629"/>
    <lineage>
        <taxon>Bacteria</taxon>
        <taxon>Bacillati</taxon>
        <taxon>Bacillota</taxon>
        <taxon>Clostridia</taxon>
        <taxon>Eubacteriales</taxon>
        <taxon>Clostridiales Family XVII. Incertae Sedis</taxon>
        <taxon>Sulfobacillus</taxon>
    </lineage>
</organism>
<reference evidence="1 2" key="1">
    <citation type="submission" date="2020-04" db="EMBL/GenBank/DDBJ databases">
        <authorList>
            <person name="Zhang R."/>
            <person name="Schippers A."/>
        </authorList>
    </citation>
    <scope>NUCLEOTIDE SEQUENCE [LARGE SCALE GENOMIC DNA]</scope>
    <source>
        <strain evidence="1 2">DSM 109850</strain>
    </source>
</reference>
<protein>
    <submittedName>
        <fullName evidence="1">Uncharacterized protein</fullName>
    </submittedName>
</protein>
<accession>A0A7Y0L3V1</accession>
<dbReference type="Proteomes" id="UP000533476">
    <property type="component" value="Unassembled WGS sequence"/>
</dbReference>
<comment type="caution">
    <text evidence="1">The sequence shown here is derived from an EMBL/GenBank/DDBJ whole genome shotgun (WGS) entry which is preliminary data.</text>
</comment>
<name>A0A7Y0L3V1_9FIRM</name>
<keyword evidence="2" id="KW-1185">Reference proteome</keyword>
<dbReference type="AlphaFoldDB" id="A0A7Y0L3V1"/>
<proteinExistence type="predicted"/>
<dbReference type="RefSeq" id="WP_169099373.1">
    <property type="nucleotide sequence ID" value="NZ_JABBVZ010000030.1"/>
</dbReference>
<evidence type="ECO:0000313" key="1">
    <source>
        <dbReference type="EMBL" id="NMP22750.1"/>
    </source>
</evidence>
<evidence type="ECO:0000313" key="2">
    <source>
        <dbReference type="Proteomes" id="UP000533476"/>
    </source>
</evidence>
<gene>
    <name evidence="1" type="ORF">HIJ39_10350</name>
</gene>
<dbReference type="EMBL" id="JABBVZ010000030">
    <property type="protein sequence ID" value="NMP22750.1"/>
    <property type="molecule type" value="Genomic_DNA"/>
</dbReference>